<dbReference type="Proteomes" id="UP000230821">
    <property type="component" value="Unassembled WGS sequence"/>
</dbReference>
<reference evidence="1 2" key="1">
    <citation type="submission" date="2017-10" db="EMBL/GenBank/DDBJ databases">
        <title>Novel microbial diversity and functional potential in the marine mammal oral microbiome.</title>
        <authorList>
            <person name="Dudek N.K."/>
            <person name="Sun C.L."/>
            <person name="Burstein D."/>
            <person name="Kantor R.S."/>
            <person name="Aliaga Goltsman D.S."/>
            <person name="Bik E.M."/>
            <person name="Thomas B.C."/>
            <person name="Banfield J.F."/>
            <person name="Relman D.A."/>
        </authorList>
    </citation>
    <scope>NUCLEOTIDE SEQUENCE [LARGE SCALE GENOMIC DNA]</scope>
    <source>
        <strain evidence="1">DOLJORAL78_47_16</strain>
    </source>
</reference>
<gene>
    <name evidence="1" type="ORF">CSA56_17665</name>
</gene>
<dbReference type="InterPro" id="IPR015421">
    <property type="entry name" value="PyrdxlP-dep_Trfase_major"/>
</dbReference>
<organism evidence="1 2">
    <name type="scientific">candidate division KSB3 bacterium</name>
    <dbReference type="NCBI Taxonomy" id="2044937"/>
    <lineage>
        <taxon>Bacteria</taxon>
        <taxon>candidate division KSB3</taxon>
    </lineage>
</organism>
<dbReference type="EMBL" id="PDSK01000134">
    <property type="protein sequence ID" value="PIE31640.1"/>
    <property type="molecule type" value="Genomic_DNA"/>
</dbReference>
<name>A0A2G6K8C8_9BACT</name>
<dbReference type="SUPFAM" id="SSF53383">
    <property type="entry name" value="PLP-dependent transferases"/>
    <property type="match status" value="1"/>
</dbReference>
<comment type="caution">
    <text evidence="1">The sequence shown here is derived from an EMBL/GenBank/DDBJ whole genome shotgun (WGS) entry which is preliminary data.</text>
</comment>
<accession>A0A2G6K8C8</accession>
<dbReference type="Gene3D" id="3.40.640.10">
    <property type="entry name" value="Type I PLP-dependent aspartate aminotransferase-like (Major domain)"/>
    <property type="match status" value="1"/>
</dbReference>
<evidence type="ECO:0000313" key="2">
    <source>
        <dbReference type="Proteomes" id="UP000230821"/>
    </source>
</evidence>
<proteinExistence type="predicted"/>
<sequence>MLCCPPHIIIPDPYLSPIIAGANVIGVSMKDGKEALLRNIAEMCRTVSPQPKIVTLNYPHHPTAHTFEIGFSKKLSSSQNDSVENKPFDN</sequence>
<dbReference type="InterPro" id="IPR015424">
    <property type="entry name" value="PyrdxlP-dep_Trfase"/>
</dbReference>
<feature type="non-terminal residue" evidence="1">
    <location>
        <position position="90"/>
    </location>
</feature>
<dbReference type="AlphaFoldDB" id="A0A2G6K8C8"/>
<evidence type="ECO:0000313" key="1">
    <source>
        <dbReference type="EMBL" id="PIE31640.1"/>
    </source>
</evidence>
<protein>
    <submittedName>
        <fullName evidence="1">Uncharacterized protein</fullName>
    </submittedName>
</protein>